<accession>A0A8S5PSP6</accession>
<evidence type="ECO:0000313" key="1">
    <source>
        <dbReference type="EMBL" id="DAE09481.1"/>
    </source>
</evidence>
<proteinExistence type="predicted"/>
<dbReference type="EMBL" id="BK015488">
    <property type="protein sequence ID" value="DAE09481.1"/>
    <property type="molecule type" value="Genomic_DNA"/>
</dbReference>
<reference evidence="1" key="1">
    <citation type="journal article" date="2021" name="Proc. Natl. Acad. Sci. U.S.A.">
        <title>A Catalog of Tens of Thousands of Viruses from Human Metagenomes Reveals Hidden Associations with Chronic Diseases.</title>
        <authorList>
            <person name="Tisza M.J."/>
            <person name="Buck C.B."/>
        </authorList>
    </citation>
    <scope>NUCLEOTIDE SEQUENCE</scope>
    <source>
        <strain evidence="1">Ct96x5</strain>
    </source>
</reference>
<sequence>MDSSKELANMIASCVTKSIKRMLETASFDKSTIGVITAKNGNDYTVAAFGSEYTISTKLAFSVYQKVAVVAPQGNFSKLYMIAI</sequence>
<organism evidence="1">
    <name type="scientific">Siphoviridae sp. ct96x5</name>
    <dbReference type="NCBI Taxonomy" id="2825367"/>
    <lineage>
        <taxon>Viruses</taxon>
        <taxon>Duplodnaviria</taxon>
        <taxon>Heunggongvirae</taxon>
        <taxon>Uroviricota</taxon>
        <taxon>Caudoviricetes</taxon>
    </lineage>
</organism>
<protein>
    <submittedName>
        <fullName evidence="1">Uncharacterized protein</fullName>
    </submittedName>
</protein>
<name>A0A8S5PSP6_9CAUD</name>